<sequence>MSMRETPHTPVVTVDTEEELRAIVGEPSPRAFAKQRTTLHEHDRTFIARSPMLLLATAAADGSCDVSPRGDAAGFVQPLDDTTLAIPDRPGNRRVDSFRNILANPQVALWFCVPNVEETLRINGVAHLVREAPFLDEMAVRGRRPSLALVVTIEEIYFHCGKALRRAKLWHSDTWPDRAELPTLGRIMVDQRATESSVAEMDAYYRDSYRNTLY</sequence>
<evidence type="ECO:0000313" key="2">
    <source>
        <dbReference type="EMBL" id="GAA3728502.1"/>
    </source>
</evidence>
<protein>
    <submittedName>
        <fullName evidence="2">Pyridoxamine 5'-phosphate oxidase family protein</fullName>
    </submittedName>
</protein>
<dbReference type="Proteomes" id="UP001500908">
    <property type="component" value="Unassembled WGS sequence"/>
</dbReference>
<keyword evidence="3" id="KW-1185">Reference proteome</keyword>
<dbReference type="SUPFAM" id="SSF50475">
    <property type="entry name" value="FMN-binding split barrel"/>
    <property type="match status" value="1"/>
</dbReference>
<dbReference type="InterPro" id="IPR011576">
    <property type="entry name" value="Pyridox_Oxase_N"/>
</dbReference>
<dbReference type="InterPro" id="IPR024029">
    <property type="entry name" value="Pyridox_Oxase_FMN-dep"/>
</dbReference>
<dbReference type="NCBIfam" id="TIGR04025">
    <property type="entry name" value="PPOX_FMN_DR2398"/>
    <property type="match status" value="1"/>
</dbReference>
<dbReference type="RefSeq" id="WP_344967070.1">
    <property type="nucleotide sequence ID" value="NZ_BAABDD010000002.1"/>
</dbReference>
<dbReference type="EMBL" id="BAABDD010000002">
    <property type="protein sequence ID" value="GAA3728502.1"/>
    <property type="molecule type" value="Genomic_DNA"/>
</dbReference>
<feature type="domain" description="Pyridoxamine 5'-phosphate oxidase N-terminal" evidence="1">
    <location>
        <begin position="40"/>
        <end position="160"/>
    </location>
</feature>
<evidence type="ECO:0000259" key="1">
    <source>
        <dbReference type="Pfam" id="PF01243"/>
    </source>
</evidence>
<comment type="caution">
    <text evidence="2">The sequence shown here is derived from an EMBL/GenBank/DDBJ whole genome shotgun (WGS) entry which is preliminary data.</text>
</comment>
<evidence type="ECO:0000313" key="3">
    <source>
        <dbReference type="Proteomes" id="UP001500908"/>
    </source>
</evidence>
<proteinExistence type="predicted"/>
<dbReference type="InterPro" id="IPR012349">
    <property type="entry name" value="Split_barrel_FMN-bd"/>
</dbReference>
<reference evidence="3" key="1">
    <citation type="journal article" date="2019" name="Int. J. Syst. Evol. Microbiol.">
        <title>The Global Catalogue of Microorganisms (GCM) 10K type strain sequencing project: providing services to taxonomists for standard genome sequencing and annotation.</title>
        <authorList>
            <consortium name="The Broad Institute Genomics Platform"/>
            <consortium name="The Broad Institute Genome Sequencing Center for Infectious Disease"/>
            <person name="Wu L."/>
            <person name="Ma J."/>
        </authorList>
    </citation>
    <scope>NUCLEOTIDE SEQUENCE [LARGE SCALE GENOMIC DNA]</scope>
    <source>
        <strain evidence="3">JCM 17137</strain>
    </source>
</reference>
<gene>
    <name evidence="2" type="ORF">GCM10022402_06460</name>
</gene>
<name>A0ABP7EZR1_9ACTN</name>
<organism evidence="2 3">
    <name type="scientific">Salinactinospora qingdaonensis</name>
    <dbReference type="NCBI Taxonomy" id="702744"/>
    <lineage>
        <taxon>Bacteria</taxon>
        <taxon>Bacillati</taxon>
        <taxon>Actinomycetota</taxon>
        <taxon>Actinomycetes</taxon>
        <taxon>Streptosporangiales</taxon>
        <taxon>Nocardiopsidaceae</taxon>
        <taxon>Salinactinospora</taxon>
    </lineage>
</organism>
<dbReference type="Pfam" id="PF01243">
    <property type="entry name" value="PNPOx_N"/>
    <property type="match status" value="1"/>
</dbReference>
<accession>A0ABP7EZR1</accession>
<dbReference type="PANTHER" id="PTHR42815">
    <property type="entry name" value="FAD-BINDING, PUTATIVE (AFU_ORTHOLOGUE AFUA_6G07600)-RELATED"/>
    <property type="match status" value="1"/>
</dbReference>
<dbReference type="PANTHER" id="PTHR42815:SF2">
    <property type="entry name" value="FAD-BINDING, PUTATIVE (AFU_ORTHOLOGUE AFUA_6G07600)-RELATED"/>
    <property type="match status" value="1"/>
</dbReference>
<dbReference type="Gene3D" id="2.30.110.10">
    <property type="entry name" value="Electron Transport, Fmn-binding Protein, Chain A"/>
    <property type="match status" value="1"/>
</dbReference>